<dbReference type="Proteomes" id="UP000557872">
    <property type="component" value="Unassembled WGS sequence"/>
</dbReference>
<name>A0A851GH00_9BACT</name>
<proteinExistence type="predicted"/>
<keyword evidence="4" id="KW-1185">Reference proteome</keyword>
<sequence>MNQQQQRARVESILRDCGSVLVACSGGVDSVLLAAVAAKVLGDKAAAVTAVSPSLASGELEDVRVAAEAVGIRHIEVATSELENPDYAANATDRCFHCKNIAYSTFTELASREGVACIVDGTNADDCGDFRPGRRAAREHGVRSPLAEAGMGKEAIRAWANELGLQVWDKPASACLSSRVPYGSPVTLEKLNRIDRAESELKTLGFRQCRVRDHGEVARVEIEPSGMIRLLDMREEVAAALKKAGFAYVSMDLDGFRSGSMNEVIQTKSE</sequence>
<dbReference type="InterPro" id="IPR005232">
    <property type="entry name" value="LarE"/>
</dbReference>
<dbReference type="NCBIfam" id="TIGR00268">
    <property type="entry name" value="ATP-dependent sacrificial sulfur transferase LarE"/>
    <property type="match status" value="1"/>
</dbReference>
<protein>
    <submittedName>
        <fullName evidence="3">ATP-dependent sacrificial sulfur transferase LarE</fullName>
    </submittedName>
</protein>
<organism evidence="3 4">
    <name type="scientific">Oceaniferula marina</name>
    <dbReference type="NCBI Taxonomy" id="2748318"/>
    <lineage>
        <taxon>Bacteria</taxon>
        <taxon>Pseudomonadati</taxon>
        <taxon>Verrucomicrobiota</taxon>
        <taxon>Verrucomicrobiia</taxon>
        <taxon>Verrucomicrobiales</taxon>
        <taxon>Verrucomicrobiaceae</taxon>
        <taxon>Oceaniferula</taxon>
    </lineage>
</organism>
<keyword evidence="3" id="KW-0808">Transferase</keyword>
<dbReference type="CDD" id="cd01990">
    <property type="entry name" value="LarE-like"/>
    <property type="match status" value="1"/>
</dbReference>
<evidence type="ECO:0000259" key="2">
    <source>
        <dbReference type="Pfam" id="PF00733"/>
    </source>
</evidence>
<dbReference type="Pfam" id="PF00733">
    <property type="entry name" value="Asn_synthase"/>
    <property type="match status" value="1"/>
</dbReference>
<feature type="domain" description="Asparagine synthetase" evidence="2">
    <location>
        <begin position="15"/>
        <end position="125"/>
    </location>
</feature>
<evidence type="ECO:0000256" key="1">
    <source>
        <dbReference type="PIRSR" id="PIRSR006661-1"/>
    </source>
</evidence>
<dbReference type="InterPro" id="IPR014729">
    <property type="entry name" value="Rossmann-like_a/b/a_fold"/>
</dbReference>
<dbReference type="PANTHER" id="PTHR43169:SF2">
    <property type="entry name" value="NAD_GMP SYNTHASE DOMAIN-CONTAINING PROTEIN"/>
    <property type="match status" value="1"/>
</dbReference>
<evidence type="ECO:0000313" key="3">
    <source>
        <dbReference type="EMBL" id="NWK54397.1"/>
    </source>
</evidence>
<dbReference type="PIRSF" id="PIRSF006661">
    <property type="entry name" value="PP-lp_UCP006661"/>
    <property type="match status" value="1"/>
</dbReference>
<dbReference type="GO" id="GO:0004066">
    <property type="term" value="F:asparagine synthase (glutamine-hydrolyzing) activity"/>
    <property type="evidence" value="ECO:0007669"/>
    <property type="project" value="InterPro"/>
</dbReference>
<reference evidence="3 4" key="1">
    <citation type="submission" date="2020-07" db="EMBL/GenBank/DDBJ databases">
        <title>Roseicoccus Jingziensis gen. nov., sp. nov., isolated from coastal seawater.</title>
        <authorList>
            <person name="Feng X."/>
        </authorList>
    </citation>
    <scope>NUCLEOTIDE SEQUENCE [LARGE SCALE GENOMIC DNA]</scope>
    <source>
        <strain evidence="3 4">N1E253</strain>
    </source>
</reference>
<dbReference type="AlphaFoldDB" id="A0A851GH00"/>
<gene>
    <name evidence="3" type="primary">larE</name>
    <name evidence="3" type="ORF">HW115_02160</name>
</gene>
<comment type="caution">
    <text evidence="3">The sequence shown here is derived from an EMBL/GenBank/DDBJ whole genome shotgun (WGS) entry which is preliminary data.</text>
</comment>
<evidence type="ECO:0000313" key="4">
    <source>
        <dbReference type="Proteomes" id="UP000557872"/>
    </source>
</evidence>
<dbReference type="Gene3D" id="3.40.50.620">
    <property type="entry name" value="HUPs"/>
    <property type="match status" value="1"/>
</dbReference>
<dbReference type="SUPFAM" id="SSF52402">
    <property type="entry name" value="Adenine nucleotide alpha hydrolases-like"/>
    <property type="match status" value="1"/>
</dbReference>
<dbReference type="InterPro" id="IPR001962">
    <property type="entry name" value="Asn_synthase"/>
</dbReference>
<accession>A0A851GH00</accession>
<feature type="active site" description="Nucleophile and sulfur donor" evidence="1">
    <location>
        <position position="175"/>
    </location>
</feature>
<dbReference type="InterPro" id="IPR052188">
    <property type="entry name" value="Ni-pincer_cofactor_biosynth"/>
</dbReference>
<dbReference type="GO" id="GO:0006529">
    <property type="term" value="P:asparagine biosynthetic process"/>
    <property type="evidence" value="ECO:0007669"/>
    <property type="project" value="InterPro"/>
</dbReference>
<dbReference type="RefSeq" id="WP_178930931.1">
    <property type="nucleotide sequence ID" value="NZ_JACBAZ010000001.1"/>
</dbReference>
<dbReference type="GO" id="GO:0016783">
    <property type="term" value="F:sulfurtransferase activity"/>
    <property type="evidence" value="ECO:0007669"/>
    <property type="project" value="InterPro"/>
</dbReference>
<dbReference type="EMBL" id="JACBAZ010000001">
    <property type="protein sequence ID" value="NWK54397.1"/>
    <property type="molecule type" value="Genomic_DNA"/>
</dbReference>
<dbReference type="PANTHER" id="PTHR43169">
    <property type="entry name" value="EXSB FAMILY PROTEIN"/>
    <property type="match status" value="1"/>
</dbReference>